<evidence type="ECO:0000256" key="2">
    <source>
        <dbReference type="ARBA" id="ARBA00006194"/>
    </source>
</evidence>
<protein>
    <recommendedName>
        <fullName evidence="7">Small ribosomal subunit protein uS11m</fullName>
    </recommendedName>
</protein>
<gene>
    <name evidence="8" type="primary">MRPS18</name>
    <name evidence="8" type="ORF">Cantr_06882</name>
</gene>
<keyword evidence="4" id="KW-0496">Mitochondrion</keyword>
<keyword evidence="5" id="KW-0687">Ribonucleoprotein</keyword>
<dbReference type="Proteomes" id="UP000253472">
    <property type="component" value="Unassembled WGS sequence"/>
</dbReference>
<comment type="function">
    <text evidence="6">Component of the mitochondrial ribosome (mitoribosome), a dedicated translation machinery responsible for the synthesis of mitochondrial genome-encoded proteins, including at least some of the essential transmembrane subunits of the mitochondrial respiratory chain. The mitoribosomes are attached to the mitochondrial inner membrane and translation products are cotranslationally integrated into the membrane.</text>
</comment>
<dbReference type="EMBL" id="QLNQ01000028">
    <property type="protein sequence ID" value="RCK57916.1"/>
    <property type="molecule type" value="Genomic_DNA"/>
</dbReference>
<comment type="subcellular location">
    <subcellularLocation>
        <location evidence="1">Mitochondrion</location>
    </subcellularLocation>
</comment>
<dbReference type="OrthoDB" id="1654884at2759"/>
<reference evidence="8 9" key="1">
    <citation type="submission" date="2018-06" db="EMBL/GenBank/DDBJ databases">
        <title>Whole genome sequencing of Candida tropicalis (genome annotated by CSBL at Korea University).</title>
        <authorList>
            <person name="Ahn J."/>
        </authorList>
    </citation>
    <scope>NUCLEOTIDE SEQUENCE [LARGE SCALE GENOMIC DNA]</scope>
    <source>
        <strain evidence="8 9">ATCC 20962</strain>
    </source>
</reference>
<dbReference type="GO" id="GO:1990904">
    <property type="term" value="C:ribonucleoprotein complex"/>
    <property type="evidence" value="ECO:0007669"/>
    <property type="project" value="UniProtKB-KW"/>
</dbReference>
<name>A0A367XWB4_9ASCO</name>
<evidence type="ECO:0000256" key="3">
    <source>
        <dbReference type="ARBA" id="ARBA00022980"/>
    </source>
</evidence>
<keyword evidence="3 8" id="KW-0689">Ribosomal protein</keyword>
<dbReference type="GO" id="GO:0006412">
    <property type="term" value="P:translation"/>
    <property type="evidence" value="ECO:0007669"/>
    <property type="project" value="InterPro"/>
</dbReference>
<dbReference type="GO" id="GO:0003735">
    <property type="term" value="F:structural constituent of ribosome"/>
    <property type="evidence" value="ECO:0007669"/>
    <property type="project" value="InterPro"/>
</dbReference>
<proteinExistence type="inferred from homology"/>
<evidence type="ECO:0000256" key="5">
    <source>
        <dbReference type="ARBA" id="ARBA00023274"/>
    </source>
</evidence>
<sequence>MFSNISRLAFRRPALGTPLLTKQFTPIINTPSITRLLKTTAAAKAKGRPETIFINDKGHKGTVPLNEKIVLWKIYGTFNRHNTRCTVVAVVEDLDFMEKNKDLSYNEKVLYYMQLPHKVKYSVTGGNLGYKKSARQEYEVGFQVAAKLFQTIQERNLIGPSDKVELILKNYGKGREAFKAALMGKEGSRIKDLVVRVSDATVLKFGGNRAKKLRRL</sequence>
<accession>A0A367XWB4</accession>
<keyword evidence="9" id="KW-1185">Reference proteome</keyword>
<dbReference type="AlphaFoldDB" id="A0A367XWB4"/>
<dbReference type="GO" id="GO:0005739">
    <property type="term" value="C:mitochondrion"/>
    <property type="evidence" value="ECO:0007669"/>
    <property type="project" value="UniProtKB-SubCell"/>
</dbReference>
<comment type="similarity">
    <text evidence="2">Belongs to the universal ribosomal protein uS11 family.</text>
</comment>
<evidence type="ECO:0000313" key="8">
    <source>
        <dbReference type="EMBL" id="RCK57916.1"/>
    </source>
</evidence>
<dbReference type="InterPro" id="IPR036967">
    <property type="entry name" value="Ribosomal_uS11_sf"/>
</dbReference>
<dbReference type="Gene3D" id="3.30.420.80">
    <property type="entry name" value="Ribosomal protein S11"/>
    <property type="match status" value="1"/>
</dbReference>
<dbReference type="FunFam" id="3.30.420.80:FF:000011">
    <property type="entry name" value="37S ribosomal protein S18, mitochondrial"/>
    <property type="match status" value="1"/>
</dbReference>
<evidence type="ECO:0000256" key="6">
    <source>
        <dbReference type="ARBA" id="ARBA00037226"/>
    </source>
</evidence>
<evidence type="ECO:0000313" key="9">
    <source>
        <dbReference type="Proteomes" id="UP000253472"/>
    </source>
</evidence>
<dbReference type="GO" id="GO:0005840">
    <property type="term" value="C:ribosome"/>
    <property type="evidence" value="ECO:0007669"/>
    <property type="project" value="UniProtKB-KW"/>
</dbReference>
<dbReference type="STRING" id="5486.A0A367XWB4"/>
<organism evidence="8 9">
    <name type="scientific">Candida viswanathii</name>
    <dbReference type="NCBI Taxonomy" id="5486"/>
    <lineage>
        <taxon>Eukaryota</taxon>
        <taxon>Fungi</taxon>
        <taxon>Dikarya</taxon>
        <taxon>Ascomycota</taxon>
        <taxon>Saccharomycotina</taxon>
        <taxon>Pichiomycetes</taxon>
        <taxon>Debaryomycetaceae</taxon>
        <taxon>Candida/Lodderomyces clade</taxon>
        <taxon>Candida</taxon>
    </lineage>
</organism>
<dbReference type="SUPFAM" id="SSF53137">
    <property type="entry name" value="Translational machinery components"/>
    <property type="match status" value="1"/>
</dbReference>
<evidence type="ECO:0000256" key="4">
    <source>
        <dbReference type="ARBA" id="ARBA00023128"/>
    </source>
</evidence>
<evidence type="ECO:0000256" key="1">
    <source>
        <dbReference type="ARBA" id="ARBA00004173"/>
    </source>
</evidence>
<comment type="caution">
    <text evidence="8">The sequence shown here is derived from an EMBL/GenBank/DDBJ whole genome shotgun (WGS) entry which is preliminary data.</text>
</comment>
<evidence type="ECO:0000256" key="7">
    <source>
        <dbReference type="ARBA" id="ARBA00070326"/>
    </source>
</evidence>